<dbReference type="GO" id="GO:0022625">
    <property type="term" value="C:cytosolic large ribosomal subunit"/>
    <property type="evidence" value="ECO:0007669"/>
    <property type="project" value="TreeGrafter"/>
</dbReference>
<evidence type="ECO:0000256" key="5">
    <source>
        <dbReference type="HAMAP-Rule" id="MF_00514"/>
    </source>
</evidence>
<gene>
    <name evidence="5" type="primary">rpmI</name>
    <name evidence="8" type="ordered locus">Xaut_1933</name>
</gene>
<evidence type="ECO:0000256" key="2">
    <source>
        <dbReference type="ARBA" id="ARBA00022980"/>
    </source>
</evidence>
<dbReference type="Gene3D" id="4.10.410.60">
    <property type="match status" value="1"/>
</dbReference>
<keyword evidence="2 5" id="KW-0689">Ribosomal protein</keyword>
<dbReference type="PROSITE" id="PS00936">
    <property type="entry name" value="RIBOSOMAL_L35"/>
    <property type="match status" value="1"/>
</dbReference>
<dbReference type="InterPro" id="IPR021137">
    <property type="entry name" value="Ribosomal_bL35-like"/>
</dbReference>
<dbReference type="SUPFAM" id="SSF143034">
    <property type="entry name" value="L35p-like"/>
    <property type="match status" value="1"/>
</dbReference>
<feature type="region of interest" description="Disordered" evidence="7">
    <location>
        <begin position="324"/>
        <end position="347"/>
    </location>
</feature>
<accession>A7IGN5</accession>
<reference evidence="8 9" key="1">
    <citation type="submission" date="2007-07" db="EMBL/GenBank/DDBJ databases">
        <title>Complete sequence of chromosome of Xanthobacter autotrophicus Py2.</title>
        <authorList>
            <consortium name="US DOE Joint Genome Institute"/>
            <person name="Copeland A."/>
            <person name="Lucas S."/>
            <person name="Lapidus A."/>
            <person name="Barry K."/>
            <person name="Glavina del Rio T."/>
            <person name="Hammon N."/>
            <person name="Israni S."/>
            <person name="Dalin E."/>
            <person name="Tice H."/>
            <person name="Pitluck S."/>
            <person name="Sims D."/>
            <person name="Brettin T."/>
            <person name="Bruce D."/>
            <person name="Detter J.C."/>
            <person name="Han C."/>
            <person name="Tapia R."/>
            <person name="Brainard J."/>
            <person name="Schmutz J."/>
            <person name="Larimer F."/>
            <person name="Land M."/>
            <person name="Hauser L."/>
            <person name="Kyrpides N."/>
            <person name="Kim E."/>
            <person name="Ensigns S.A."/>
            <person name="Richardson P."/>
        </authorList>
    </citation>
    <scope>NUCLEOTIDE SEQUENCE [LARGE SCALE GENOMIC DNA]</scope>
    <source>
        <strain evidence="9">ATCC BAA-1158 / Py2</strain>
    </source>
</reference>
<dbReference type="Proteomes" id="UP000002417">
    <property type="component" value="Chromosome"/>
</dbReference>
<feature type="compositionally biased region" description="Low complexity" evidence="7">
    <location>
        <begin position="88"/>
        <end position="109"/>
    </location>
</feature>
<evidence type="ECO:0000256" key="3">
    <source>
        <dbReference type="ARBA" id="ARBA00023274"/>
    </source>
</evidence>
<dbReference type="Pfam" id="PF01632">
    <property type="entry name" value="Ribosomal_L35p"/>
    <property type="match status" value="1"/>
</dbReference>
<evidence type="ECO:0000313" key="8">
    <source>
        <dbReference type="EMBL" id="ABS67178.1"/>
    </source>
</evidence>
<dbReference type="AlphaFoldDB" id="A7IGN5"/>
<evidence type="ECO:0000256" key="6">
    <source>
        <dbReference type="RuleBase" id="RU000568"/>
    </source>
</evidence>
<dbReference type="GO" id="GO:0006412">
    <property type="term" value="P:translation"/>
    <property type="evidence" value="ECO:0007669"/>
    <property type="project" value="UniProtKB-UniRule"/>
</dbReference>
<comment type="similarity">
    <text evidence="1 5 6">Belongs to the bacterial ribosomal protein bL35 family.</text>
</comment>
<feature type="region of interest" description="Disordered" evidence="7">
    <location>
        <begin position="187"/>
        <end position="219"/>
    </location>
</feature>
<feature type="region of interest" description="Disordered" evidence="7">
    <location>
        <begin position="65"/>
        <end position="113"/>
    </location>
</feature>
<proteinExistence type="inferred from homology"/>
<dbReference type="HAMAP" id="MF_00514">
    <property type="entry name" value="Ribosomal_bL35"/>
    <property type="match status" value="1"/>
</dbReference>
<dbReference type="NCBIfam" id="TIGR00001">
    <property type="entry name" value="rpmI_bact"/>
    <property type="match status" value="1"/>
</dbReference>
<organism evidence="8 9">
    <name type="scientific">Xanthobacter autotrophicus (strain ATCC BAA-1158 / Py2)</name>
    <dbReference type="NCBI Taxonomy" id="78245"/>
    <lineage>
        <taxon>Bacteria</taxon>
        <taxon>Pseudomonadati</taxon>
        <taxon>Pseudomonadota</taxon>
        <taxon>Alphaproteobacteria</taxon>
        <taxon>Hyphomicrobiales</taxon>
        <taxon>Xanthobacteraceae</taxon>
        <taxon>Xanthobacter</taxon>
    </lineage>
</organism>
<dbReference type="eggNOG" id="COG0291">
    <property type="taxonomic scope" value="Bacteria"/>
</dbReference>
<keyword evidence="3 5" id="KW-0687">Ribonucleoprotein</keyword>
<dbReference type="HOGENOM" id="CLU_683249_0_0_5"/>
<evidence type="ECO:0000256" key="1">
    <source>
        <dbReference type="ARBA" id="ARBA00006598"/>
    </source>
</evidence>
<dbReference type="PRINTS" id="PR00064">
    <property type="entry name" value="RIBOSOMALL35"/>
</dbReference>
<keyword evidence="9" id="KW-1185">Reference proteome</keyword>
<name>A7IGN5_XANP2</name>
<dbReference type="InterPro" id="IPR037229">
    <property type="entry name" value="Ribosomal_bL35_sf"/>
</dbReference>
<dbReference type="KEGG" id="xau:Xaut_1933"/>
<dbReference type="EMBL" id="CP000781">
    <property type="protein sequence ID" value="ABS67178.1"/>
    <property type="molecule type" value="Genomic_DNA"/>
</dbReference>
<evidence type="ECO:0000313" key="9">
    <source>
        <dbReference type="Proteomes" id="UP000002417"/>
    </source>
</evidence>
<evidence type="ECO:0000256" key="4">
    <source>
        <dbReference type="ARBA" id="ARBA00071664"/>
    </source>
</evidence>
<dbReference type="GO" id="GO:0003735">
    <property type="term" value="F:structural constituent of ribosome"/>
    <property type="evidence" value="ECO:0007669"/>
    <property type="project" value="InterPro"/>
</dbReference>
<dbReference type="PANTHER" id="PTHR33343:SF1">
    <property type="entry name" value="LARGE RIBOSOMAL SUBUNIT PROTEIN BL35M"/>
    <property type="match status" value="1"/>
</dbReference>
<feature type="compositionally biased region" description="Basic and acidic residues" evidence="7">
    <location>
        <begin position="196"/>
        <end position="219"/>
    </location>
</feature>
<protein>
    <recommendedName>
        <fullName evidence="4 5">Large ribosomal subunit protein bL35</fullName>
    </recommendedName>
</protein>
<dbReference type="FunFam" id="4.10.410.60:FF:000001">
    <property type="entry name" value="50S ribosomal protein L35"/>
    <property type="match status" value="1"/>
</dbReference>
<dbReference type="STRING" id="78245.Xaut_1933"/>
<evidence type="ECO:0000256" key="7">
    <source>
        <dbReference type="SAM" id="MobiDB-lite"/>
    </source>
</evidence>
<dbReference type="PANTHER" id="PTHR33343">
    <property type="entry name" value="54S RIBOSOMAL PROTEIN BL35M"/>
    <property type="match status" value="1"/>
</dbReference>
<feature type="compositionally biased region" description="Basic residues" evidence="7">
    <location>
        <begin position="78"/>
        <end position="87"/>
    </location>
</feature>
<dbReference type="InterPro" id="IPR018265">
    <property type="entry name" value="Ribosomal_bL35_CS"/>
</dbReference>
<sequence>MLVAVIAGVGAGCRIVGAVALRAVGHRIVAVDRLRRGSHGTQGKAAGDAERDPRAAVVIIAPAPARPVPAPTGTPRTRTPRARRRAPARMTPARPARTPAGTSRTPARANRTRTKARMIATHIAGADGTGPHITRAAIARPNHARATAVAGTTHSHAAATIRPAAVGDGVHGRGAVLHVCVHETEPQRLRAGGRSGKREHATSDDRGREQCHSFRSEHDAHSLNAIQARRNLCRLFRRTFGNLRLQRGEVVAVAQIRTARVQACVTMHYTNSLAPQHPLAATAPAGACLSRHPPVTTAAFEPAGEQGLPRWLISLNSNKRLSVPRRKAWRTHATESQMPKMKTKSGAKKRFRLTGTGKVIAGQAGKRHGMIKRTNSQIRNQRGTTILAECDGRIIRKSFLPNG</sequence>
<dbReference type="InterPro" id="IPR001706">
    <property type="entry name" value="Ribosomal_bL35"/>
</dbReference>